<dbReference type="EMBL" id="JAIFRP010004405">
    <property type="protein sequence ID" value="KAK2576702.1"/>
    <property type="molecule type" value="Genomic_DNA"/>
</dbReference>
<name>A0AAD9RBJ9_9HYME</name>
<keyword evidence="2" id="KW-1185">Reference proteome</keyword>
<accession>A0AAD9RBJ9</accession>
<dbReference type="AlphaFoldDB" id="A0AAD9RBJ9"/>
<evidence type="ECO:0000313" key="1">
    <source>
        <dbReference type="EMBL" id="KAK2576702.1"/>
    </source>
</evidence>
<evidence type="ECO:0000313" key="2">
    <source>
        <dbReference type="Proteomes" id="UP001258017"/>
    </source>
</evidence>
<proteinExistence type="predicted"/>
<reference evidence="1" key="2">
    <citation type="journal article" date="2023" name="Commun. Biol.">
        <title>Intrasexual cuticular hydrocarbon dimorphism in a wasp sheds light on hydrocarbon biosynthesis genes in Hymenoptera.</title>
        <authorList>
            <person name="Moris V.C."/>
            <person name="Podsiadlowski L."/>
            <person name="Martin S."/>
            <person name="Oeyen J.P."/>
            <person name="Donath A."/>
            <person name="Petersen M."/>
            <person name="Wilbrandt J."/>
            <person name="Misof B."/>
            <person name="Liedtke D."/>
            <person name="Thamm M."/>
            <person name="Scheiner R."/>
            <person name="Schmitt T."/>
            <person name="Niehuis O."/>
        </authorList>
    </citation>
    <scope>NUCLEOTIDE SEQUENCE</scope>
    <source>
        <strain evidence="1">GBR_01_08_01A</strain>
    </source>
</reference>
<gene>
    <name evidence="1" type="ORF">KPH14_005362</name>
</gene>
<sequence length="154" mass="18023">MSYKKDSLLEFCKRKKNILDKRKASWRNLFHKYSQPVSNQTEINLKTLMPEECNILENNISENKMSKNINFESIEKMQTDVIYQKDTNETCAKRVIWRISSTGILVVVINDASNRTINIKKQFVEDTNFVINNTKLQGSKQFCIRTQAFDSESD</sequence>
<comment type="caution">
    <text evidence="1">The sequence shown here is derived from an EMBL/GenBank/DDBJ whole genome shotgun (WGS) entry which is preliminary data.</text>
</comment>
<organism evidence="1 2">
    <name type="scientific">Odynerus spinipes</name>
    <dbReference type="NCBI Taxonomy" id="1348599"/>
    <lineage>
        <taxon>Eukaryota</taxon>
        <taxon>Metazoa</taxon>
        <taxon>Ecdysozoa</taxon>
        <taxon>Arthropoda</taxon>
        <taxon>Hexapoda</taxon>
        <taxon>Insecta</taxon>
        <taxon>Pterygota</taxon>
        <taxon>Neoptera</taxon>
        <taxon>Endopterygota</taxon>
        <taxon>Hymenoptera</taxon>
        <taxon>Apocrita</taxon>
        <taxon>Aculeata</taxon>
        <taxon>Vespoidea</taxon>
        <taxon>Vespidae</taxon>
        <taxon>Eumeninae</taxon>
        <taxon>Odynerus</taxon>
    </lineage>
</organism>
<dbReference type="Proteomes" id="UP001258017">
    <property type="component" value="Unassembled WGS sequence"/>
</dbReference>
<reference evidence="1" key="1">
    <citation type="submission" date="2021-08" db="EMBL/GenBank/DDBJ databases">
        <authorList>
            <person name="Misof B."/>
            <person name="Oliver O."/>
            <person name="Podsiadlowski L."/>
            <person name="Donath A."/>
            <person name="Peters R."/>
            <person name="Mayer C."/>
            <person name="Rust J."/>
            <person name="Gunkel S."/>
            <person name="Lesny P."/>
            <person name="Martin S."/>
            <person name="Oeyen J.P."/>
            <person name="Petersen M."/>
            <person name="Panagiotis P."/>
            <person name="Wilbrandt J."/>
            <person name="Tanja T."/>
        </authorList>
    </citation>
    <scope>NUCLEOTIDE SEQUENCE</scope>
    <source>
        <strain evidence="1">GBR_01_08_01A</strain>
        <tissue evidence="1">Thorax + abdomen</tissue>
    </source>
</reference>
<protein>
    <submittedName>
        <fullName evidence="1">Uncharacterized protein</fullName>
    </submittedName>
</protein>